<feature type="compositionally biased region" description="Basic and acidic residues" evidence="1">
    <location>
        <begin position="57"/>
        <end position="80"/>
    </location>
</feature>
<reference evidence="2" key="1">
    <citation type="submission" date="2020-05" db="EMBL/GenBank/DDBJ databases">
        <title>Phylogenomic resolution of chytrid fungi.</title>
        <authorList>
            <person name="Stajich J.E."/>
            <person name="Amses K."/>
            <person name="Simmons R."/>
            <person name="Seto K."/>
            <person name="Myers J."/>
            <person name="Bonds A."/>
            <person name="Quandt C.A."/>
            <person name="Barry K."/>
            <person name="Liu P."/>
            <person name="Grigoriev I."/>
            <person name="Longcore J.E."/>
            <person name="James T.Y."/>
        </authorList>
    </citation>
    <scope>NUCLEOTIDE SEQUENCE</scope>
    <source>
        <strain evidence="2">JEL0318</strain>
    </source>
</reference>
<dbReference type="EMBL" id="JADGJD010002615">
    <property type="protein sequence ID" value="KAJ3030649.1"/>
    <property type="molecule type" value="Genomic_DNA"/>
</dbReference>
<protein>
    <submittedName>
        <fullName evidence="2">Uncharacterized protein</fullName>
    </submittedName>
</protein>
<feature type="compositionally biased region" description="Polar residues" evidence="1">
    <location>
        <begin position="197"/>
        <end position="213"/>
    </location>
</feature>
<gene>
    <name evidence="2" type="ORF">HK097_005606</name>
</gene>
<feature type="region of interest" description="Disordered" evidence="1">
    <location>
        <begin position="1"/>
        <end position="286"/>
    </location>
</feature>
<evidence type="ECO:0000313" key="3">
    <source>
        <dbReference type="Proteomes" id="UP001212841"/>
    </source>
</evidence>
<feature type="compositionally biased region" description="Polar residues" evidence="1">
    <location>
        <begin position="124"/>
        <end position="138"/>
    </location>
</feature>
<evidence type="ECO:0000313" key="2">
    <source>
        <dbReference type="EMBL" id="KAJ3030649.1"/>
    </source>
</evidence>
<evidence type="ECO:0000256" key="1">
    <source>
        <dbReference type="SAM" id="MobiDB-lite"/>
    </source>
</evidence>
<sequence>DLDALSSWRKEATAVEAGAPQPQPQIRILKHEKDEGQRSDGGGERGGEKLAPVVQERPAEEAKKEVAGAKVNEVTREKSAETASVNSKSSSRAVGTAEKVSTNQFADARIKDTRPVQKPVETASVDSTPKPTTSQEALSNEGDQDARRKSPKRVQSTAESRPASAVFASRKATEEKQQQQRPAPGKRSPIQELSPMEASNVTTIRKLQQQLGVTTPPPPHIKLERKESSVGKIKSVDSKSESSEVPASESSVMAVAGTPTPSASSSGREAPEKSVQDIDRGGWSKGDCSTCFYSVCVARAVDKGDQDDR</sequence>
<feature type="non-terminal residue" evidence="2">
    <location>
        <position position="309"/>
    </location>
</feature>
<feature type="compositionally biased region" description="Low complexity" evidence="1">
    <location>
        <begin position="243"/>
        <end position="256"/>
    </location>
</feature>
<proteinExistence type="predicted"/>
<comment type="caution">
    <text evidence="2">The sequence shown here is derived from an EMBL/GenBank/DDBJ whole genome shotgun (WGS) entry which is preliminary data.</text>
</comment>
<feature type="compositionally biased region" description="Basic and acidic residues" evidence="1">
    <location>
        <begin position="29"/>
        <end position="48"/>
    </location>
</feature>
<dbReference type="AlphaFoldDB" id="A0AAD5S037"/>
<feature type="compositionally biased region" description="Basic and acidic residues" evidence="1">
    <location>
        <begin position="269"/>
        <end position="282"/>
    </location>
</feature>
<dbReference type="Proteomes" id="UP001212841">
    <property type="component" value="Unassembled WGS sequence"/>
</dbReference>
<name>A0AAD5S037_9FUNG</name>
<organism evidence="2 3">
    <name type="scientific">Rhizophlyctis rosea</name>
    <dbReference type="NCBI Taxonomy" id="64517"/>
    <lineage>
        <taxon>Eukaryota</taxon>
        <taxon>Fungi</taxon>
        <taxon>Fungi incertae sedis</taxon>
        <taxon>Chytridiomycota</taxon>
        <taxon>Chytridiomycota incertae sedis</taxon>
        <taxon>Chytridiomycetes</taxon>
        <taxon>Rhizophlyctidales</taxon>
        <taxon>Rhizophlyctidaceae</taxon>
        <taxon>Rhizophlyctis</taxon>
    </lineage>
</organism>
<feature type="compositionally biased region" description="Basic and acidic residues" evidence="1">
    <location>
        <begin position="221"/>
        <end position="242"/>
    </location>
</feature>
<keyword evidence="3" id="KW-1185">Reference proteome</keyword>
<accession>A0AAD5S037</accession>
<feature type="compositionally biased region" description="Polar residues" evidence="1">
    <location>
        <begin position="81"/>
        <end position="105"/>
    </location>
</feature>